<gene>
    <name evidence="7" type="ORF">MGAL_10B065760</name>
</gene>
<dbReference type="SUPFAM" id="SSF52047">
    <property type="entry name" value="RNI-like"/>
    <property type="match status" value="1"/>
</dbReference>
<protein>
    <recommendedName>
        <fullName evidence="6">TIR domain-containing protein</fullName>
    </recommendedName>
</protein>
<dbReference type="SUPFAM" id="SSF52200">
    <property type="entry name" value="Toll/Interleukin receptor TIR domain"/>
    <property type="match status" value="1"/>
</dbReference>
<dbReference type="Pfam" id="PF13855">
    <property type="entry name" value="LRR_8"/>
    <property type="match status" value="1"/>
</dbReference>
<dbReference type="InterPro" id="IPR001611">
    <property type="entry name" value="Leu-rich_rpt"/>
</dbReference>
<evidence type="ECO:0000256" key="1">
    <source>
        <dbReference type="ARBA" id="ARBA00009634"/>
    </source>
</evidence>
<keyword evidence="5" id="KW-0812">Transmembrane</keyword>
<evidence type="ECO:0000256" key="3">
    <source>
        <dbReference type="ARBA" id="ARBA00022729"/>
    </source>
</evidence>
<dbReference type="GO" id="GO:0005886">
    <property type="term" value="C:plasma membrane"/>
    <property type="evidence" value="ECO:0007669"/>
    <property type="project" value="TreeGrafter"/>
</dbReference>
<dbReference type="PANTHER" id="PTHR24369">
    <property type="entry name" value="ANTIGEN BSP, PUTATIVE-RELATED"/>
    <property type="match status" value="1"/>
</dbReference>
<feature type="domain" description="TIR" evidence="6">
    <location>
        <begin position="578"/>
        <end position="712"/>
    </location>
</feature>
<dbReference type="InterPro" id="IPR050541">
    <property type="entry name" value="LRR_TM_domain-containing"/>
</dbReference>
<dbReference type="Pfam" id="PF01582">
    <property type="entry name" value="TIR"/>
    <property type="match status" value="1"/>
</dbReference>
<organism evidence="7 8">
    <name type="scientific">Mytilus galloprovincialis</name>
    <name type="common">Mediterranean mussel</name>
    <dbReference type="NCBI Taxonomy" id="29158"/>
    <lineage>
        <taxon>Eukaryota</taxon>
        <taxon>Metazoa</taxon>
        <taxon>Spiralia</taxon>
        <taxon>Lophotrochozoa</taxon>
        <taxon>Mollusca</taxon>
        <taxon>Bivalvia</taxon>
        <taxon>Autobranchia</taxon>
        <taxon>Pteriomorphia</taxon>
        <taxon>Mytilida</taxon>
        <taxon>Mytiloidea</taxon>
        <taxon>Mytilidae</taxon>
        <taxon>Mytilinae</taxon>
        <taxon>Mytilus</taxon>
    </lineage>
</organism>
<dbReference type="GO" id="GO:0007165">
    <property type="term" value="P:signal transduction"/>
    <property type="evidence" value="ECO:0007669"/>
    <property type="project" value="InterPro"/>
</dbReference>
<keyword evidence="8" id="KW-1185">Reference proteome</keyword>
<evidence type="ECO:0000256" key="2">
    <source>
        <dbReference type="ARBA" id="ARBA00022614"/>
    </source>
</evidence>
<dbReference type="Gene3D" id="3.40.50.10140">
    <property type="entry name" value="Toll/interleukin-1 receptor homology (TIR) domain"/>
    <property type="match status" value="1"/>
</dbReference>
<keyword evidence="5" id="KW-1133">Transmembrane helix</keyword>
<dbReference type="PANTHER" id="PTHR24369:SF210">
    <property type="entry name" value="CHAOPTIN-RELATED"/>
    <property type="match status" value="1"/>
</dbReference>
<accession>A0A8B6CCX5</accession>
<dbReference type="InterPro" id="IPR035897">
    <property type="entry name" value="Toll_tir_struct_dom_sf"/>
</dbReference>
<dbReference type="Gene3D" id="3.80.10.10">
    <property type="entry name" value="Ribonuclease Inhibitor"/>
    <property type="match status" value="2"/>
</dbReference>
<evidence type="ECO:0000256" key="5">
    <source>
        <dbReference type="SAM" id="Phobius"/>
    </source>
</evidence>
<dbReference type="PROSITE" id="PS50104">
    <property type="entry name" value="TIR"/>
    <property type="match status" value="1"/>
</dbReference>
<keyword evidence="2" id="KW-0433">Leucine-rich repeat</keyword>
<comment type="caution">
    <text evidence="7">The sequence shown here is derived from an EMBL/GenBank/DDBJ whole genome shotgun (WGS) entry which is preliminary data.</text>
</comment>
<evidence type="ECO:0000256" key="4">
    <source>
        <dbReference type="ARBA" id="ARBA00022737"/>
    </source>
</evidence>
<reference evidence="7" key="1">
    <citation type="submission" date="2018-11" db="EMBL/GenBank/DDBJ databases">
        <authorList>
            <person name="Alioto T."/>
            <person name="Alioto T."/>
        </authorList>
    </citation>
    <scope>NUCLEOTIDE SEQUENCE</scope>
</reference>
<evidence type="ECO:0000313" key="8">
    <source>
        <dbReference type="Proteomes" id="UP000596742"/>
    </source>
</evidence>
<keyword evidence="3" id="KW-0732">Signal</keyword>
<dbReference type="InterPro" id="IPR032675">
    <property type="entry name" value="LRR_dom_sf"/>
</dbReference>
<dbReference type="AlphaFoldDB" id="A0A8B6CCX5"/>
<sequence length="751" mass="88052">MMLDVTMRKSPLYSLLPLLVIQNVYTMIESNIFWSPDLTKELWCPDECYTNYYKSNDIDNCCSCKSFPQWQQTDMFSNTSYILLELEIADVKGKYSYLIVQKTLPSVHVFFGVTHQNGFLRRMPRNICDFGIVSVDFTGNRFTEIGNISCLQQLDTFILKRNKLNFVSNDTFVGLTYLRVVDLSENMITTIENNLFRNIHVLNVNFGSNSLRKLDVTNIFMPNKVVCDNIYSHNKYHIDITNEENFQLGNDSNIVCGSFTANNLSLSDNPISYICKHIETKSIGKYFPCGDYQFYGSAYNCDCNLGLFLDVTLDVVQRIYRKRADESVCNSPEPLVNISIQDVWVNDSFRHMMTCDVIDNCTKTRDCHCQCTMQPSKERIIVDCSNQNCTRFPDVVPEFKYNFDLALNLSNNNIMTMDFKDYFRRMSVLDLNDNPISVLADNFNQMGRLTEMRIQDHSLNNLPKSIQKLDPDIFRFGIKGIPCNCDNLWISEWRIYKNASENWKLYCSNYDNKTFEEMFNILKDCNNEDIVHHYLIIYAFILVVVLIVLPFMLSHFRYELAIIRRRINSARNNARIQWKYDTYVSFDDQNEGVREFVVLELVPFLERVHNYRMYVPCRDSIPGNQVEDNLISNMKISKTVLIINSKSMYDLHKSELIDNKDDGLQDIKRQARRVEYSYAWNYFTSRYLQDIAIIDFDHSNQHYFNRSKTKAMHRLGMTVDICNRKIDIKTYILKFLGRPICLPKGRGFNIW</sequence>
<dbReference type="PRINTS" id="PR01537">
    <property type="entry name" value="INTRLKN1R1F"/>
</dbReference>
<dbReference type="InterPro" id="IPR003591">
    <property type="entry name" value="Leu-rich_rpt_typical-subtyp"/>
</dbReference>
<dbReference type="EMBL" id="UYJE01001518">
    <property type="protein sequence ID" value="VDI02728.1"/>
    <property type="molecule type" value="Genomic_DNA"/>
</dbReference>
<dbReference type="Proteomes" id="UP000596742">
    <property type="component" value="Unassembled WGS sequence"/>
</dbReference>
<dbReference type="SMART" id="SM00369">
    <property type="entry name" value="LRR_TYP"/>
    <property type="match status" value="3"/>
</dbReference>
<name>A0A8B6CCX5_MYTGA</name>
<keyword evidence="4" id="KW-0677">Repeat</keyword>
<dbReference type="InterPro" id="IPR000157">
    <property type="entry name" value="TIR_dom"/>
</dbReference>
<comment type="similarity">
    <text evidence="1">Belongs to the Toll-like receptor family.</text>
</comment>
<dbReference type="OrthoDB" id="6063613at2759"/>
<dbReference type="SUPFAM" id="SSF52058">
    <property type="entry name" value="L domain-like"/>
    <property type="match status" value="1"/>
</dbReference>
<evidence type="ECO:0000313" key="7">
    <source>
        <dbReference type="EMBL" id="VDI02728.1"/>
    </source>
</evidence>
<feature type="transmembrane region" description="Helical" evidence="5">
    <location>
        <begin position="535"/>
        <end position="556"/>
    </location>
</feature>
<evidence type="ECO:0000259" key="6">
    <source>
        <dbReference type="PROSITE" id="PS50104"/>
    </source>
</evidence>
<proteinExistence type="inferred from homology"/>
<keyword evidence="5" id="KW-0472">Membrane</keyword>